<accession>A0AA88YID6</accession>
<feature type="compositionally biased region" description="Pro residues" evidence="1">
    <location>
        <begin position="124"/>
        <end position="134"/>
    </location>
</feature>
<protein>
    <recommendedName>
        <fullName evidence="4">SWIM-type domain-containing protein</fullName>
    </recommendedName>
</protein>
<dbReference type="EMBL" id="VSWD01000007">
    <property type="protein sequence ID" value="KAK3097519.1"/>
    <property type="molecule type" value="Genomic_DNA"/>
</dbReference>
<keyword evidence="3" id="KW-1185">Reference proteome</keyword>
<evidence type="ECO:0000256" key="1">
    <source>
        <dbReference type="SAM" id="MobiDB-lite"/>
    </source>
</evidence>
<dbReference type="Proteomes" id="UP001186944">
    <property type="component" value="Unassembled WGS sequence"/>
</dbReference>
<gene>
    <name evidence="2" type="ORF">FSP39_010399</name>
</gene>
<proteinExistence type="predicted"/>
<comment type="caution">
    <text evidence="2">The sequence shown here is derived from an EMBL/GenBank/DDBJ whole genome shotgun (WGS) entry which is preliminary data.</text>
</comment>
<reference evidence="2" key="1">
    <citation type="submission" date="2019-08" db="EMBL/GenBank/DDBJ databases">
        <title>The improved chromosome-level genome for the pearl oyster Pinctada fucata martensii using PacBio sequencing and Hi-C.</title>
        <authorList>
            <person name="Zheng Z."/>
        </authorList>
    </citation>
    <scope>NUCLEOTIDE SEQUENCE</scope>
    <source>
        <strain evidence="2">ZZ-2019</strain>
        <tissue evidence="2">Adductor muscle</tissue>
    </source>
</reference>
<feature type="region of interest" description="Disordered" evidence="1">
    <location>
        <begin position="108"/>
        <end position="134"/>
    </location>
</feature>
<evidence type="ECO:0000313" key="2">
    <source>
        <dbReference type="EMBL" id="KAK3097519.1"/>
    </source>
</evidence>
<sequence length="134" mass="15306">MAFSVLYWVNFCSGTKKLSQKSESAVKSDHVLKFIYDPELSHVEGRVQASMRDRSYHVTLTLGENDTVIDSKCDCVNGQDKCHHKASLLLYGYKNVSKTDVRASWIQHPKSRPPKKTMTMEELFPPPPKLATYR</sequence>
<evidence type="ECO:0008006" key="4">
    <source>
        <dbReference type="Google" id="ProtNLM"/>
    </source>
</evidence>
<name>A0AA88YID6_PINIB</name>
<organism evidence="2 3">
    <name type="scientific">Pinctada imbricata</name>
    <name type="common">Atlantic pearl-oyster</name>
    <name type="synonym">Pinctada martensii</name>
    <dbReference type="NCBI Taxonomy" id="66713"/>
    <lineage>
        <taxon>Eukaryota</taxon>
        <taxon>Metazoa</taxon>
        <taxon>Spiralia</taxon>
        <taxon>Lophotrochozoa</taxon>
        <taxon>Mollusca</taxon>
        <taxon>Bivalvia</taxon>
        <taxon>Autobranchia</taxon>
        <taxon>Pteriomorphia</taxon>
        <taxon>Pterioida</taxon>
        <taxon>Pterioidea</taxon>
        <taxon>Pteriidae</taxon>
        <taxon>Pinctada</taxon>
    </lineage>
</organism>
<dbReference type="AlphaFoldDB" id="A0AA88YID6"/>
<evidence type="ECO:0000313" key="3">
    <source>
        <dbReference type="Proteomes" id="UP001186944"/>
    </source>
</evidence>